<dbReference type="AlphaFoldDB" id="A0A561W551"/>
<evidence type="ECO:0008006" key="5">
    <source>
        <dbReference type="Google" id="ProtNLM"/>
    </source>
</evidence>
<feature type="chain" id="PRO_5021800125" description="Secreted protein" evidence="2">
    <location>
        <begin position="31"/>
        <end position="121"/>
    </location>
</feature>
<dbReference type="Proteomes" id="UP000317685">
    <property type="component" value="Unassembled WGS sequence"/>
</dbReference>
<evidence type="ECO:0000256" key="2">
    <source>
        <dbReference type="SAM" id="SignalP"/>
    </source>
</evidence>
<comment type="caution">
    <text evidence="3">The sequence shown here is derived from an EMBL/GenBank/DDBJ whole genome shotgun (WGS) entry which is preliminary data.</text>
</comment>
<keyword evidence="4" id="KW-1185">Reference proteome</keyword>
<feature type="signal peptide" evidence="2">
    <location>
        <begin position="1"/>
        <end position="30"/>
    </location>
</feature>
<dbReference type="InterPro" id="IPR045935">
    <property type="entry name" value="DUF6355"/>
</dbReference>
<evidence type="ECO:0000313" key="3">
    <source>
        <dbReference type="EMBL" id="TWG19002.1"/>
    </source>
</evidence>
<name>A0A561W551_9ACTN</name>
<evidence type="ECO:0000313" key="4">
    <source>
        <dbReference type="Proteomes" id="UP000317685"/>
    </source>
</evidence>
<evidence type="ECO:0000256" key="1">
    <source>
        <dbReference type="SAM" id="MobiDB-lite"/>
    </source>
</evidence>
<sequence length="121" mass="13039">MKMWYRTAFRISAVTTILGALTLSGTVAQASPGAGSRLSQPETTAVSEQAKPGSEDVAVQVCGYYEDAVTAWYNHCGNTHVIIYVDATWPRNDWTWCIGPGTWDIGGANAVSNAWYSGQTC</sequence>
<keyword evidence="2" id="KW-0732">Signal</keyword>
<proteinExistence type="predicted"/>
<dbReference type="EMBL" id="VIWZ01000001">
    <property type="protein sequence ID" value="TWG19002.1"/>
    <property type="molecule type" value="Genomic_DNA"/>
</dbReference>
<gene>
    <name evidence="3" type="ORF">FHU34_114377</name>
</gene>
<feature type="region of interest" description="Disordered" evidence="1">
    <location>
        <begin position="29"/>
        <end position="53"/>
    </location>
</feature>
<accession>A0A561W551</accession>
<dbReference type="Pfam" id="PF19882">
    <property type="entry name" value="DUF6355"/>
    <property type="match status" value="1"/>
</dbReference>
<organism evidence="3 4">
    <name type="scientific">Micromonospora taraxaci</name>
    <dbReference type="NCBI Taxonomy" id="1316803"/>
    <lineage>
        <taxon>Bacteria</taxon>
        <taxon>Bacillati</taxon>
        <taxon>Actinomycetota</taxon>
        <taxon>Actinomycetes</taxon>
        <taxon>Micromonosporales</taxon>
        <taxon>Micromonosporaceae</taxon>
        <taxon>Micromonospora</taxon>
    </lineage>
</organism>
<reference evidence="3 4" key="1">
    <citation type="submission" date="2019-06" db="EMBL/GenBank/DDBJ databases">
        <title>Sequencing the genomes of 1000 actinobacteria strains.</title>
        <authorList>
            <person name="Klenk H.-P."/>
        </authorList>
    </citation>
    <scope>NUCLEOTIDE SEQUENCE [LARGE SCALE GENOMIC DNA]</scope>
    <source>
        <strain evidence="3 4">DSM 45885</strain>
    </source>
</reference>
<feature type="compositionally biased region" description="Polar residues" evidence="1">
    <location>
        <begin position="37"/>
        <end position="47"/>
    </location>
</feature>
<protein>
    <recommendedName>
        <fullName evidence="5">Secreted protein</fullName>
    </recommendedName>
</protein>